<evidence type="ECO:0000256" key="1">
    <source>
        <dbReference type="SAM" id="MobiDB-lite"/>
    </source>
</evidence>
<protein>
    <submittedName>
        <fullName evidence="2">Uncharacterized protein</fullName>
    </submittedName>
</protein>
<organism evidence="2 3">
    <name type="scientific">Streptomyces cupreus</name>
    <dbReference type="NCBI Taxonomy" id="2759956"/>
    <lineage>
        <taxon>Bacteria</taxon>
        <taxon>Bacillati</taxon>
        <taxon>Actinomycetota</taxon>
        <taxon>Actinomycetes</taxon>
        <taxon>Kitasatosporales</taxon>
        <taxon>Streptomycetaceae</taxon>
        <taxon>Streptomyces</taxon>
    </lineage>
</organism>
<name>A0A7X1MEE6_9ACTN</name>
<dbReference type="RefSeq" id="WP_186288129.1">
    <property type="nucleotide sequence ID" value="NZ_JACMSF010000122.1"/>
</dbReference>
<comment type="caution">
    <text evidence="2">The sequence shown here is derived from an EMBL/GenBank/DDBJ whole genome shotgun (WGS) entry which is preliminary data.</text>
</comment>
<evidence type="ECO:0000313" key="3">
    <source>
        <dbReference type="Proteomes" id="UP000584670"/>
    </source>
</evidence>
<dbReference type="EMBL" id="JACMSF010000122">
    <property type="protein sequence ID" value="MBC2908212.1"/>
    <property type="molecule type" value="Genomic_DNA"/>
</dbReference>
<dbReference type="Proteomes" id="UP000584670">
    <property type="component" value="Unassembled WGS sequence"/>
</dbReference>
<sequence>MRHAKKAATNWIQSDHQAVTKRQHDENEDQSSRAGRIACTVHVASLGLGWI</sequence>
<reference evidence="2 3" key="1">
    <citation type="submission" date="2020-08" db="EMBL/GenBank/DDBJ databases">
        <title>Streptomyces sp. PSKA01 genome sequencing and assembly.</title>
        <authorList>
            <person name="Mandal S."/>
            <person name="Maiti P.K."/>
            <person name="Das P."/>
        </authorList>
    </citation>
    <scope>NUCLEOTIDE SEQUENCE [LARGE SCALE GENOMIC DNA]</scope>
    <source>
        <strain evidence="2 3">PSKA01</strain>
    </source>
</reference>
<feature type="region of interest" description="Disordered" evidence="1">
    <location>
        <begin position="1"/>
        <end position="34"/>
    </location>
</feature>
<dbReference type="AlphaFoldDB" id="A0A7X1MEE6"/>
<proteinExistence type="predicted"/>
<evidence type="ECO:0000313" key="2">
    <source>
        <dbReference type="EMBL" id="MBC2908212.1"/>
    </source>
</evidence>
<gene>
    <name evidence="2" type="ORF">H4N64_43340</name>
</gene>
<keyword evidence="3" id="KW-1185">Reference proteome</keyword>
<accession>A0A7X1MEE6</accession>